<sequence>MPRKHVLEPFEVWCSGWESSDGRGAARFLGKFNAESFADACEMAIIDRSLFDRERLTYWGCGLFDNETDARRSFG</sequence>
<accession>A0A6J5RIL2</accession>
<gene>
    <name evidence="1" type="ORF">UFOVP1244_4</name>
</gene>
<evidence type="ECO:0000313" key="1">
    <source>
        <dbReference type="EMBL" id="CAB4192155.1"/>
    </source>
</evidence>
<proteinExistence type="predicted"/>
<name>A0A6J5RIL2_9CAUD</name>
<organism evidence="1">
    <name type="scientific">uncultured Caudovirales phage</name>
    <dbReference type="NCBI Taxonomy" id="2100421"/>
    <lineage>
        <taxon>Viruses</taxon>
        <taxon>Duplodnaviria</taxon>
        <taxon>Heunggongvirae</taxon>
        <taxon>Uroviricota</taxon>
        <taxon>Caudoviricetes</taxon>
        <taxon>Peduoviridae</taxon>
        <taxon>Maltschvirus</taxon>
        <taxon>Maltschvirus maltsch</taxon>
    </lineage>
</organism>
<dbReference type="EMBL" id="LR797181">
    <property type="protein sequence ID" value="CAB4192155.1"/>
    <property type="molecule type" value="Genomic_DNA"/>
</dbReference>
<protein>
    <submittedName>
        <fullName evidence="1">Uncharacterized protein</fullName>
    </submittedName>
</protein>
<reference evidence="1" key="1">
    <citation type="submission" date="2020-05" db="EMBL/GenBank/DDBJ databases">
        <authorList>
            <person name="Chiriac C."/>
            <person name="Salcher M."/>
            <person name="Ghai R."/>
            <person name="Kavagutti S V."/>
        </authorList>
    </citation>
    <scope>NUCLEOTIDE SEQUENCE</scope>
</reference>